<dbReference type="EMBL" id="CP017637">
    <property type="protein sequence ID" value="APG10475.1"/>
    <property type="molecule type" value="Genomic_DNA"/>
</dbReference>
<proteinExistence type="predicted"/>
<dbReference type="RefSeq" id="WP_071911923.1">
    <property type="nucleotide sequence ID" value="NZ_CP017637.1"/>
</dbReference>
<name>A0A1L3FB01_BRAJP</name>
<protein>
    <submittedName>
        <fullName evidence="1">Uncharacterized protein</fullName>
    </submittedName>
</protein>
<organism evidence="1 2">
    <name type="scientific">Bradyrhizobium japonicum</name>
    <dbReference type="NCBI Taxonomy" id="375"/>
    <lineage>
        <taxon>Bacteria</taxon>
        <taxon>Pseudomonadati</taxon>
        <taxon>Pseudomonadota</taxon>
        <taxon>Alphaproteobacteria</taxon>
        <taxon>Hyphomicrobiales</taxon>
        <taxon>Nitrobacteraceae</taxon>
        <taxon>Bradyrhizobium</taxon>
    </lineage>
</organism>
<reference evidence="1 2" key="1">
    <citation type="submission" date="2016-11" db="EMBL/GenBank/DDBJ databases">
        <title>Complete Genome Sequence of Bradyrhizobium sp. strain J5, an isolated from soybean nodule in Hokkaido.</title>
        <authorList>
            <person name="Kanehara K."/>
        </authorList>
    </citation>
    <scope>NUCLEOTIDE SEQUENCE [LARGE SCALE GENOMIC DNA]</scope>
    <source>
        <strain evidence="1 2">J5</strain>
    </source>
</reference>
<dbReference type="OrthoDB" id="8255726at2"/>
<sequence>MKLAAERAFAAPEAAARKLVELAKTIEAVQDGRIHIEKLNAPFLYTLKATGSEFGAGIKHAVEKGWLELHESGTYVRLISISAKAAPAKD</sequence>
<evidence type="ECO:0000313" key="2">
    <source>
        <dbReference type="Proteomes" id="UP000181962"/>
    </source>
</evidence>
<dbReference type="AlphaFoldDB" id="A0A1L3FB01"/>
<evidence type="ECO:0000313" key="1">
    <source>
        <dbReference type="EMBL" id="APG10475.1"/>
    </source>
</evidence>
<dbReference type="Proteomes" id="UP000181962">
    <property type="component" value="Chromosome"/>
</dbReference>
<gene>
    <name evidence="1" type="ORF">BKD09_19280</name>
</gene>
<accession>A0A1L3FB01</accession>